<dbReference type="EC" id="6.3.5.4" evidence="3"/>
<dbReference type="CDD" id="cd01991">
    <property type="entry name" value="Asn_synthase_B_C"/>
    <property type="match status" value="1"/>
</dbReference>
<dbReference type="SUPFAM" id="SSF52402">
    <property type="entry name" value="Adenine nucleotide alpha hydrolases-like"/>
    <property type="match status" value="1"/>
</dbReference>
<keyword evidence="4 9" id="KW-0547">Nucleotide-binding</keyword>
<feature type="binding site" evidence="9">
    <location>
        <begin position="375"/>
        <end position="376"/>
    </location>
    <ligand>
        <name>ATP</name>
        <dbReference type="ChEBI" id="CHEBI:30616"/>
    </ligand>
</feature>
<dbReference type="InterPro" id="IPR033738">
    <property type="entry name" value="AsnB_N"/>
</dbReference>
<protein>
    <recommendedName>
        <fullName evidence="3">asparagine synthase (glutamine-hydrolyzing)</fullName>
        <ecNumber evidence="3">6.3.5.4</ecNumber>
    </recommendedName>
</protein>
<organism evidence="11 12">
    <name type="scientific">Thauera aminoaromatica</name>
    <dbReference type="NCBI Taxonomy" id="164330"/>
    <lineage>
        <taxon>Bacteria</taxon>
        <taxon>Pseudomonadati</taxon>
        <taxon>Pseudomonadota</taxon>
        <taxon>Betaproteobacteria</taxon>
        <taxon>Rhodocyclales</taxon>
        <taxon>Zoogloeaceae</taxon>
        <taxon>Thauera</taxon>
    </lineage>
</organism>
<dbReference type="PANTHER" id="PTHR43284">
    <property type="entry name" value="ASPARAGINE SYNTHETASE (GLUTAMINE-HYDROLYZING)"/>
    <property type="match status" value="1"/>
</dbReference>
<feature type="active site" description="For GATase activity" evidence="8">
    <location>
        <position position="2"/>
    </location>
</feature>
<evidence type="ECO:0000313" key="11">
    <source>
        <dbReference type="EMBL" id="TXH91838.1"/>
    </source>
</evidence>
<evidence type="ECO:0000256" key="5">
    <source>
        <dbReference type="ARBA" id="ARBA00022840"/>
    </source>
</evidence>
<keyword evidence="8" id="KW-0028">Amino-acid biosynthesis</keyword>
<comment type="catalytic activity">
    <reaction evidence="7">
        <text>L-aspartate + L-glutamine + ATP + H2O = L-asparagine + L-glutamate + AMP + diphosphate + H(+)</text>
        <dbReference type="Rhea" id="RHEA:12228"/>
        <dbReference type="ChEBI" id="CHEBI:15377"/>
        <dbReference type="ChEBI" id="CHEBI:15378"/>
        <dbReference type="ChEBI" id="CHEBI:29985"/>
        <dbReference type="ChEBI" id="CHEBI:29991"/>
        <dbReference type="ChEBI" id="CHEBI:30616"/>
        <dbReference type="ChEBI" id="CHEBI:33019"/>
        <dbReference type="ChEBI" id="CHEBI:58048"/>
        <dbReference type="ChEBI" id="CHEBI:58359"/>
        <dbReference type="ChEBI" id="CHEBI:456215"/>
        <dbReference type="EC" id="6.3.5.4"/>
    </reaction>
</comment>
<proteinExistence type="inferred from homology"/>
<feature type="domain" description="Glutamine amidotransferase type-2" evidence="10">
    <location>
        <begin position="2"/>
        <end position="217"/>
    </location>
</feature>
<evidence type="ECO:0000256" key="2">
    <source>
        <dbReference type="ARBA" id="ARBA00005752"/>
    </source>
</evidence>
<dbReference type="InterPro" id="IPR001962">
    <property type="entry name" value="Asn_synthase"/>
</dbReference>
<dbReference type="InterPro" id="IPR029055">
    <property type="entry name" value="Ntn_hydrolases_N"/>
</dbReference>
<evidence type="ECO:0000256" key="8">
    <source>
        <dbReference type="PIRSR" id="PIRSR001589-1"/>
    </source>
</evidence>
<keyword evidence="5 9" id="KW-0067">ATP-binding</keyword>
<dbReference type="SUPFAM" id="SSF56235">
    <property type="entry name" value="N-terminal nucleophile aminohydrolases (Ntn hydrolases)"/>
    <property type="match status" value="1"/>
</dbReference>
<keyword evidence="8" id="KW-0061">Asparagine biosynthesis</keyword>
<evidence type="ECO:0000256" key="7">
    <source>
        <dbReference type="ARBA" id="ARBA00048741"/>
    </source>
</evidence>
<dbReference type="Gene3D" id="3.40.50.620">
    <property type="entry name" value="HUPs"/>
    <property type="match status" value="1"/>
</dbReference>
<dbReference type="InterPro" id="IPR017932">
    <property type="entry name" value="GATase_2_dom"/>
</dbReference>
<comment type="caution">
    <text evidence="11">The sequence shown here is derived from an EMBL/GenBank/DDBJ whole genome shotgun (WGS) entry which is preliminary data.</text>
</comment>
<dbReference type="GO" id="GO:0006529">
    <property type="term" value="P:asparagine biosynthetic process"/>
    <property type="evidence" value="ECO:0007669"/>
    <property type="project" value="UniProtKB-KW"/>
</dbReference>
<evidence type="ECO:0000256" key="9">
    <source>
        <dbReference type="PIRSR" id="PIRSR001589-2"/>
    </source>
</evidence>
<dbReference type="Gene3D" id="3.60.20.10">
    <property type="entry name" value="Glutamine Phosphoribosylpyrophosphate, subunit 1, domain 1"/>
    <property type="match status" value="1"/>
</dbReference>
<dbReference type="InterPro" id="IPR051786">
    <property type="entry name" value="ASN_synthetase/amidase"/>
</dbReference>
<dbReference type="GO" id="GO:0004066">
    <property type="term" value="F:asparagine synthase (glutamine-hydrolyzing) activity"/>
    <property type="evidence" value="ECO:0007669"/>
    <property type="project" value="UniProtKB-EC"/>
</dbReference>
<keyword evidence="11" id="KW-0436">Ligase</keyword>
<dbReference type="InterPro" id="IPR006426">
    <property type="entry name" value="Asn_synth_AEB"/>
</dbReference>
<dbReference type="InterPro" id="IPR014729">
    <property type="entry name" value="Rossmann-like_a/b/a_fold"/>
</dbReference>
<dbReference type="RefSeq" id="WP_276656559.1">
    <property type="nucleotide sequence ID" value="NZ_SSFD01000026.1"/>
</dbReference>
<name>A0A5C7T6K3_THASP</name>
<evidence type="ECO:0000256" key="4">
    <source>
        <dbReference type="ARBA" id="ARBA00022741"/>
    </source>
</evidence>
<evidence type="ECO:0000259" key="10">
    <source>
        <dbReference type="PROSITE" id="PS51278"/>
    </source>
</evidence>
<dbReference type="PIRSF" id="PIRSF001589">
    <property type="entry name" value="Asn_synthetase_glu-h"/>
    <property type="match status" value="1"/>
</dbReference>
<evidence type="ECO:0000256" key="6">
    <source>
        <dbReference type="ARBA" id="ARBA00022962"/>
    </source>
</evidence>
<dbReference type="Proteomes" id="UP000321192">
    <property type="component" value="Unassembled WGS sequence"/>
</dbReference>
<comment type="pathway">
    <text evidence="1">Amino-acid biosynthesis; L-asparagine biosynthesis; L-asparagine from L-aspartate (L-Gln route): step 1/1.</text>
</comment>
<feature type="binding site" evidence="9">
    <location>
        <position position="104"/>
    </location>
    <ligand>
        <name>L-glutamine</name>
        <dbReference type="ChEBI" id="CHEBI:58359"/>
    </ligand>
</feature>
<dbReference type="GO" id="GO:0005524">
    <property type="term" value="F:ATP binding"/>
    <property type="evidence" value="ECO:0007669"/>
    <property type="project" value="UniProtKB-KW"/>
</dbReference>
<gene>
    <name evidence="11" type="primary">asnB</name>
    <name evidence="11" type="ORF">E6Q80_01705</name>
</gene>
<dbReference type="AlphaFoldDB" id="A0A5C7T6K3"/>
<dbReference type="NCBIfam" id="TIGR01536">
    <property type="entry name" value="asn_synth_AEB"/>
    <property type="match status" value="1"/>
</dbReference>
<sequence length="618" mass="66798">MCGINGIFAYAPAANAVDRAELLRVRDTMIERGPDGAGVWTGDDGRIGLGHRRLAILDLSAAGAQPMHSADGTLVVSFNGEIYNYPELRGELERAGVEFRSHSDTEVLLHLYRRHGPAMVGRLRGMFAFALWDARARSLLLARDPHGIKPLYYADDGRTLRFASQVSALLAGEGVDTRPEPAGAVGFLLWGSVPEPFTLYRGIRLLPAGSTLLVNEAAGAGAAVRYWSLSAALQRSVQAAAAVPAGGEAAFMRERLLESVRAHLLADVPVGAFLSAGLDSSTLVGLAREASPARLRTLTLTFDDLQGTAHDECPAASLIARHLDVDHTCIVLSAGEQEDELDRFFAAMDQPTIDGINTWFVSRAAQQAGLKVALSGLGGDELLGGYATFAEHPRLRARAHASPWRHAPRLYRGAHRLLGARLGWPPNAAGIPACGADPEGAYHLLKGVFMPWELDGVVDADVLCEGLQALAEHDAAHTEALAGLNDFGQVACLESVRYMRNQLLRDTDWVSMSHSLEIRVPLVDHLLSEALLGLAASGRLGPGKSMLPRTLARGLPDEILNRPKSGFVVPTWRWLRHHPGLDAWKSLPALRHPRMSDGRRWAYTLLSRHPAGKALIRN</sequence>
<comment type="similarity">
    <text evidence="2">Belongs to the asparagine synthetase family.</text>
</comment>
<dbReference type="GO" id="GO:0005829">
    <property type="term" value="C:cytosol"/>
    <property type="evidence" value="ECO:0007669"/>
    <property type="project" value="TreeGrafter"/>
</dbReference>
<dbReference type="Pfam" id="PF13537">
    <property type="entry name" value="GATase_7"/>
    <property type="match status" value="1"/>
</dbReference>
<dbReference type="Pfam" id="PF00733">
    <property type="entry name" value="Asn_synthase"/>
    <property type="match status" value="1"/>
</dbReference>
<accession>A0A5C7T6K3</accession>
<dbReference type="PROSITE" id="PS51278">
    <property type="entry name" value="GATASE_TYPE_2"/>
    <property type="match status" value="1"/>
</dbReference>
<reference evidence="11 12" key="1">
    <citation type="submission" date="2018-09" db="EMBL/GenBank/DDBJ databases">
        <title>Metagenome Assembled Genomes from an Advanced Water Purification Facility.</title>
        <authorList>
            <person name="Stamps B.W."/>
            <person name="Spear J.R."/>
        </authorList>
    </citation>
    <scope>NUCLEOTIDE SEQUENCE [LARGE SCALE GENOMIC DNA]</scope>
    <source>
        <strain evidence="11">Bin_27_1</strain>
    </source>
</reference>
<evidence type="ECO:0000256" key="1">
    <source>
        <dbReference type="ARBA" id="ARBA00005187"/>
    </source>
</evidence>
<keyword evidence="6 8" id="KW-0315">Glutamine amidotransferase</keyword>
<dbReference type="EMBL" id="SSFD01000026">
    <property type="protein sequence ID" value="TXH91838.1"/>
    <property type="molecule type" value="Genomic_DNA"/>
</dbReference>
<evidence type="ECO:0000313" key="12">
    <source>
        <dbReference type="Proteomes" id="UP000321192"/>
    </source>
</evidence>
<dbReference type="CDD" id="cd00712">
    <property type="entry name" value="AsnB"/>
    <property type="match status" value="1"/>
</dbReference>
<dbReference type="PANTHER" id="PTHR43284:SF1">
    <property type="entry name" value="ASPARAGINE SYNTHETASE"/>
    <property type="match status" value="1"/>
</dbReference>
<evidence type="ECO:0000256" key="3">
    <source>
        <dbReference type="ARBA" id="ARBA00012737"/>
    </source>
</evidence>